<sequence>MEFSQIRSSYCRCRDRMFCQFSRLFIFQTTAAEFRCNSVLVVSFESRSSQHYVIQSEPGFQFSNRILVVDNSLSFGPGRYQSFSFYSSFPRLVSDSSFSSKQYPLSSMSNSGPYHQRGFDHHSISQTGWHKSGTYSHLSPSSSSAIPGTQPPASKCGSMTESCHSYKRFHRHLKTALAAHANHSHRWIDALPLVLLGIRSSVKEDIRHAPAELVYGSPLRLPGVFFTKTLPSSAAALSDHLRILFDYIRPSPSRTARSRKWFVPKELKDCTHVFVRNDAPRPPLSPTYDGPYLVLSRAGKTITICCQNKTQTVSLDRVKPAFLDSAEAPHVRNMQLSPPRNNSQKRRRVTFAKPIEVIS</sequence>
<dbReference type="EMBL" id="JYDV01000005">
    <property type="protein sequence ID" value="KRZ44775.1"/>
    <property type="molecule type" value="Genomic_DNA"/>
</dbReference>
<feature type="compositionally biased region" description="Low complexity" evidence="1">
    <location>
        <begin position="132"/>
        <end position="144"/>
    </location>
</feature>
<dbReference type="Proteomes" id="UP000054632">
    <property type="component" value="Unassembled WGS sequence"/>
</dbReference>
<feature type="region of interest" description="Disordered" evidence="1">
    <location>
        <begin position="130"/>
        <end position="157"/>
    </location>
</feature>
<dbReference type="PANTHER" id="PTHR38681:SF1">
    <property type="entry name" value="RETROVIRUS-RELATED POL POLYPROTEIN FROM TRANSPOSON 412-LIKE PROTEIN"/>
    <property type="match status" value="1"/>
</dbReference>
<dbReference type="Proteomes" id="UP000054826">
    <property type="component" value="Unassembled WGS sequence"/>
</dbReference>
<dbReference type="PANTHER" id="PTHR38681">
    <property type="entry name" value="RETROVIRUS-RELATED POL POLYPROTEIN FROM TRANSPOSON 412-LIKE PROTEIN-RELATED"/>
    <property type="match status" value="1"/>
</dbReference>
<comment type="caution">
    <text evidence="2">The sequence shown here is derived from an EMBL/GenBank/DDBJ whole genome shotgun (WGS) entry which is preliminary data.</text>
</comment>
<dbReference type="EMBL" id="JYDR01000007">
    <property type="protein sequence ID" value="KRY77345.1"/>
    <property type="molecule type" value="Genomic_DNA"/>
</dbReference>
<evidence type="ECO:0000256" key="1">
    <source>
        <dbReference type="SAM" id="MobiDB-lite"/>
    </source>
</evidence>
<evidence type="ECO:0000313" key="4">
    <source>
        <dbReference type="Proteomes" id="UP000054632"/>
    </source>
</evidence>
<reference evidence="4 5" key="1">
    <citation type="submission" date="2015-01" db="EMBL/GenBank/DDBJ databases">
        <title>Evolution of Trichinella species and genotypes.</title>
        <authorList>
            <person name="Korhonen P.K."/>
            <person name="Edoardo P."/>
            <person name="Giuseppe L.R."/>
            <person name="Gasser R.B."/>
        </authorList>
    </citation>
    <scope>NUCLEOTIDE SEQUENCE [LARGE SCALE GENOMIC DNA]</scope>
    <source>
        <strain evidence="2">ISS13</strain>
        <strain evidence="3">ISS176</strain>
    </source>
</reference>
<dbReference type="GO" id="GO:0003676">
    <property type="term" value="F:nucleic acid binding"/>
    <property type="evidence" value="ECO:0007669"/>
    <property type="project" value="InterPro"/>
</dbReference>
<evidence type="ECO:0000313" key="2">
    <source>
        <dbReference type="EMBL" id="KRY77345.1"/>
    </source>
</evidence>
<accession>A0A0V1EUI8</accession>
<dbReference type="AlphaFoldDB" id="A0A0V1EUI8"/>
<dbReference type="InterPro" id="IPR036397">
    <property type="entry name" value="RNaseH_sf"/>
</dbReference>
<protein>
    <submittedName>
        <fullName evidence="2">Uncharacterized protein</fullName>
    </submittedName>
</protein>
<name>A0A0V1EUI8_TRIPS</name>
<proteinExistence type="predicted"/>
<evidence type="ECO:0000313" key="5">
    <source>
        <dbReference type="Proteomes" id="UP000054826"/>
    </source>
</evidence>
<organism evidence="2 4">
    <name type="scientific">Trichinella pseudospiralis</name>
    <name type="common">Parasitic roundworm</name>
    <dbReference type="NCBI Taxonomy" id="6337"/>
    <lineage>
        <taxon>Eukaryota</taxon>
        <taxon>Metazoa</taxon>
        <taxon>Ecdysozoa</taxon>
        <taxon>Nematoda</taxon>
        <taxon>Enoplea</taxon>
        <taxon>Dorylaimia</taxon>
        <taxon>Trichinellida</taxon>
        <taxon>Trichinellidae</taxon>
        <taxon>Trichinella</taxon>
    </lineage>
</organism>
<evidence type="ECO:0000313" key="3">
    <source>
        <dbReference type="EMBL" id="KRZ44775.1"/>
    </source>
</evidence>
<dbReference type="Gene3D" id="3.30.420.10">
    <property type="entry name" value="Ribonuclease H-like superfamily/Ribonuclease H"/>
    <property type="match status" value="1"/>
</dbReference>
<gene>
    <name evidence="2" type="ORF">T4A_11218</name>
    <name evidence="3" type="ORF">T4C_9185</name>
</gene>